<accession>A0A9W8I2R0</accession>
<name>A0A9W8I2R0_9FUNG</name>
<dbReference type="OrthoDB" id="5557164at2759"/>
<keyword evidence="2" id="KW-1185">Reference proteome</keyword>
<organism evidence="1 2">
    <name type="scientific">Coemansia guatemalensis</name>
    <dbReference type="NCBI Taxonomy" id="2761395"/>
    <lineage>
        <taxon>Eukaryota</taxon>
        <taxon>Fungi</taxon>
        <taxon>Fungi incertae sedis</taxon>
        <taxon>Zoopagomycota</taxon>
        <taxon>Kickxellomycotina</taxon>
        <taxon>Kickxellomycetes</taxon>
        <taxon>Kickxellales</taxon>
        <taxon>Kickxellaceae</taxon>
        <taxon>Coemansia</taxon>
    </lineage>
</organism>
<dbReference type="EMBL" id="JANBUO010000346">
    <property type="protein sequence ID" value="KAJ2804918.1"/>
    <property type="molecule type" value="Genomic_DNA"/>
</dbReference>
<proteinExistence type="predicted"/>
<sequence length="150" mass="17370">MSRGTLIVECKEFDIDCAMINWDILRTIEIRSSISYKQMLAIILHLSNLDFLHVRRLAFSDNEIEMLNRDMRLLTAQPVEPLISDIRILIIGTATDLYSADMIMAKVMYLVLGLINLKELHIDEDLQLHAIQFIKLCRDSYPHLANIQVQ</sequence>
<evidence type="ECO:0000313" key="1">
    <source>
        <dbReference type="EMBL" id="KAJ2804918.1"/>
    </source>
</evidence>
<dbReference type="Proteomes" id="UP001140094">
    <property type="component" value="Unassembled WGS sequence"/>
</dbReference>
<reference evidence="1" key="1">
    <citation type="submission" date="2022-07" db="EMBL/GenBank/DDBJ databases">
        <title>Phylogenomic reconstructions and comparative analyses of Kickxellomycotina fungi.</title>
        <authorList>
            <person name="Reynolds N.K."/>
            <person name="Stajich J.E."/>
            <person name="Barry K."/>
            <person name="Grigoriev I.V."/>
            <person name="Crous P."/>
            <person name="Smith M.E."/>
        </authorList>
    </citation>
    <scope>NUCLEOTIDE SEQUENCE</scope>
    <source>
        <strain evidence="1">NRRL 1565</strain>
    </source>
</reference>
<protein>
    <submittedName>
        <fullName evidence="1">Uncharacterized protein</fullName>
    </submittedName>
</protein>
<evidence type="ECO:0000313" key="2">
    <source>
        <dbReference type="Proteomes" id="UP001140094"/>
    </source>
</evidence>
<dbReference type="AlphaFoldDB" id="A0A9W8I2R0"/>
<gene>
    <name evidence="1" type="ORF">H4R20_002308</name>
</gene>
<comment type="caution">
    <text evidence="1">The sequence shown here is derived from an EMBL/GenBank/DDBJ whole genome shotgun (WGS) entry which is preliminary data.</text>
</comment>